<dbReference type="InterPro" id="IPR000232">
    <property type="entry name" value="HSF_DNA-bd"/>
</dbReference>
<protein>
    <recommendedName>
        <fullName evidence="6">HSF-type DNA-binding domain-containing protein</fullName>
    </recommendedName>
</protein>
<accession>A0A6A3N2U8</accession>
<dbReference type="AlphaFoldDB" id="A0A6A3N2U8"/>
<keyword evidence="2" id="KW-0238">DNA-binding</keyword>
<evidence type="ECO:0000313" key="7">
    <source>
        <dbReference type="EMBL" id="KAE9035875.1"/>
    </source>
</evidence>
<dbReference type="Proteomes" id="UP000434957">
    <property type="component" value="Unassembled WGS sequence"/>
</dbReference>
<feature type="region of interest" description="Disordered" evidence="5">
    <location>
        <begin position="1"/>
        <end position="26"/>
    </location>
</feature>
<evidence type="ECO:0000313" key="12">
    <source>
        <dbReference type="Proteomes" id="UP000435112"/>
    </source>
</evidence>
<dbReference type="PANTHER" id="PTHR10015:SF427">
    <property type="entry name" value="HEAT SHOCK FACTOR PROTEIN"/>
    <property type="match status" value="1"/>
</dbReference>
<evidence type="ECO:0000256" key="3">
    <source>
        <dbReference type="ARBA" id="ARBA00023242"/>
    </source>
</evidence>
<evidence type="ECO:0000313" key="9">
    <source>
        <dbReference type="EMBL" id="KAE9346361.1"/>
    </source>
</evidence>
<dbReference type="PANTHER" id="PTHR10015">
    <property type="entry name" value="HEAT SHOCK TRANSCRIPTION FACTOR"/>
    <property type="match status" value="1"/>
</dbReference>
<dbReference type="GO" id="GO:0005634">
    <property type="term" value="C:nucleus"/>
    <property type="evidence" value="ECO:0007669"/>
    <property type="project" value="UniProtKB-SubCell"/>
</dbReference>
<comment type="caution">
    <text evidence="7">The sequence shown here is derived from an EMBL/GenBank/DDBJ whole genome shotgun (WGS) entry which is preliminary data.</text>
</comment>
<comment type="similarity">
    <text evidence="4">Belongs to the HSF family.</text>
</comment>
<dbReference type="EMBL" id="QXFT01000353">
    <property type="protein sequence ID" value="KAE9346361.1"/>
    <property type="molecule type" value="Genomic_DNA"/>
</dbReference>
<evidence type="ECO:0000256" key="2">
    <source>
        <dbReference type="ARBA" id="ARBA00023125"/>
    </source>
</evidence>
<proteinExistence type="inferred from homology"/>
<organism evidence="7 12">
    <name type="scientific">Phytophthora rubi</name>
    <dbReference type="NCBI Taxonomy" id="129364"/>
    <lineage>
        <taxon>Eukaryota</taxon>
        <taxon>Sar</taxon>
        <taxon>Stramenopiles</taxon>
        <taxon>Oomycota</taxon>
        <taxon>Peronosporomycetes</taxon>
        <taxon>Peronosporales</taxon>
        <taxon>Peronosporaceae</taxon>
        <taxon>Phytophthora</taxon>
    </lineage>
</organism>
<dbReference type="EMBL" id="QXFU01000350">
    <property type="protein sequence ID" value="KAE9035875.1"/>
    <property type="molecule type" value="Genomic_DNA"/>
</dbReference>
<dbReference type="Gene3D" id="1.10.10.10">
    <property type="entry name" value="Winged helix-like DNA-binding domain superfamily/Winged helix DNA-binding domain"/>
    <property type="match status" value="1"/>
</dbReference>
<dbReference type="OrthoDB" id="60033at2759"/>
<dbReference type="InterPro" id="IPR036388">
    <property type="entry name" value="WH-like_DNA-bd_sf"/>
</dbReference>
<evidence type="ECO:0000313" key="11">
    <source>
        <dbReference type="Proteomes" id="UP000434957"/>
    </source>
</evidence>
<dbReference type="GO" id="GO:0003700">
    <property type="term" value="F:DNA-binding transcription factor activity"/>
    <property type="evidence" value="ECO:0007669"/>
    <property type="project" value="InterPro"/>
</dbReference>
<evidence type="ECO:0000313" key="10">
    <source>
        <dbReference type="Proteomes" id="UP000429607"/>
    </source>
</evidence>
<dbReference type="Pfam" id="PF00447">
    <property type="entry name" value="HSF_DNA-bind"/>
    <property type="match status" value="1"/>
</dbReference>
<dbReference type="Proteomes" id="UP000429607">
    <property type="component" value="Unassembled WGS sequence"/>
</dbReference>
<evidence type="ECO:0000313" key="8">
    <source>
        <dbReference type="EMBL" id="KAE9040851.1"/>
    </source>
</evidence>
<comment type="subcellular location">
    <subcellularLocation>
        <location evidence="1">Nucleus</location>
    </subcellularLocation>
</comment>
<evidence type="ECO:0000256" key="1">
    <source>
        <dbReference type="ARBA" id="ARBA00004123"/>
    </source>
</evidence>
<dbReference type="SUPFAM" id="SSF46785">
    <property type="entry name" value="Winged helix' DNA-binding domain"/>
    <property type="match status" value="1"/>
</dbReference>
<dbReference type="PRINTS" id="PR00056">
    <property type="entry name" value="HSFDOMAIN"/>
</dbReference>
<evidence type="ECO:0000256" key="4">
    <source>
        <dbReference type="RuleBase" id="RU004020"/>
    </source>
</evidence>
<dbReference type="EMBL" id="QXFV01000332">
    <property type="protein sequence ID" value="KAE9040851.1"/>
    <property type="molecule type" value="Genomic_DNA"/>
</dbReference>
<dbReference type="SMART" id="SM00415">
    <property type="entry name" value="HSF"/>
    <property type="match status" value="1"/>
</dbReference>
<name>A0A6A3N2U8_9STRA</name>
<gene>
    <name evidence="8" type="ORF">PR001_g6891</name>
    <name evidence="7" type="ORF">PR002_g7346</name>
    <name evidence="9" type="ORF">PR003_g7475</name>
</gene>
<dbReference type="GO" id="GO:0043565">
    <property type="term" value="F:sequence-specific DNA binding"/>
    <property type="evidence" value="ECO:0007669"/>
    <property type="project" value="InterPro"/>
</dbReference>
<keyword evidence="3" id="KW-0539">Nucleus</keyword>
<keyword evidence="11" id="KW-1185">Reference proteome</keyword>
<dbReference type="FunFam" id="1.10.10.10:FF:000286">
    <property type="entry name" value="Heat shock transcription factor"/>
    <property type="match status" value="1"/>
</dbReference>
<feature type="compositionally biased region" description="Low complexity" evidence="5">
    <location>
        <begin position="87"/>
        <end position="97"/>
    </location>
</feature>
<evidence type="ECO:0000256" key="5">
    <source>
        <dbReference type="SAM" id="MobiDB-lite"/>
    </source>
</evidence>
<reference evidence="10 12" key="1">
    <citation type="submission" date="2018-09" db="EMBL/GenBank/DDBJ databases">
        <title>Genomic investigation of the strawberry pathogen Phytophthora fragariae indicates pathogenicity is determined by transcriptional variation in three key races.</title>
        <authorList>
            <person name="Adams T.M."/>
            <person name="Armitage A.D."/>
            <person name="Sobczyk M.K."/>
            <person name="Bates H.J."/>
            <person name="Dunwell J.M."/>
            <person name="Nellist C.F."/>
            <person name="Harrison R.J."/>
        </authorList>
    </citation>
    <scope>NUCLEOTIDE SEQUENCE [LARGE SCALE GENOMIC DNA]</scope>
    <source>
        <strain evidence="8 10">SCRP249</strain>
        <strain evidence="7 12">SCRP324</strain>
        <strain evidence="9 11">SCRP333</strain>
    </source>
</reference>
<evidence type="ECO:0000259" key="6">
    <source>
        <dbReference type="SMART" id="SM00415"/>
    </source>
</evidence>
<dbReference type="Proteomes" id="UP000435112">
    <property type="component" value="Unassembled WGS sequence"/>
</dbReference>
<sequence length="356" mass="39402">MRFVCNPSSDERGESAQSGGPCVSSADVDVAGVASTAGAARRQRATIASMAGEAASGLNLRAPDQATDSSSLPSTFQPTAMQCTTVSSPASSPDSSASPPPREVAPFLKSLRRMLQDESDAVLRWTPDGRAFEIHDMDEMMARVLPKYFKHSKYTSFQRQLNYFNFRKWTKSKAVVCTFSNDFFLRDQPELAWRITRKKSLSPHAQSKYRAARAAALPYWRKEHGVVHSAPYAAYDSAQMLLADSRCRLPFPPMGVDAADLMLKQHDVRLAQPTRRCYSFNMAVPSDSYAATTRGYDVPSTCGGEQTEPLDWIDCLLPPTTDDSYMCMYPPAATVAPYTMNSMNMRKSFEFVPTTL</sequence>
<feature type="domain" description="HSF-type DNA-binding" evidence="6">
    <location>
        <begin position="103"/>
        <end position="198"/>
    </location>
</feature>
<feature type="region of interest" description="Disordered" evidence="5">
    <location>
        <begin position="84"/>
        <end position="103"/>
    </location>
</feature>
<dbReference type="InterPro" id="IPR036390">
    <property type="entry name" value="WH_DNA-bd_sf"/>
</dbReference>